<sequence length="159" mass="16552">MAATHHVAHIAPVAQAAKSQLNVKEAANDPVKQAPTETARQAQQPGIPNKAQPALNSATAIALQTLASQEKINPDAQRQQFAFKRPERGDTPSELQALDDEARRGVAPGYAKAAAGAFEKARQLKPAGRPGEETSGVAIFGPNGTHPGAERGGIVNISV</sequence>
<reference evidence="2 3" key="1">
    <citation type="submission" date="2018-07" db="EMBL/GenBank/DDBJ databases">
        <title>Genomic Encyclopedia of Type Strains, Phase III (KMG-III): the genomes of soil and plant-associated and newly described type strains.</title>
        <authorList>
            <person name="Whitman W."/>
        </authorList>
    </citation>
    <scope>NUCLEOTIDE SEQUENCE [LARGE SCALE GENOMIC DNA]</scope>
    <source>
        <strain evidence="2 3">CECT 8488</strain>
    </source>
</reference>
<accession>A0A3D9HI23</accession>
<dbReference type="AlphaFoldDB" id="A0A3D9HI23"/>
<feature type="region of interest" description="Disordered" evidence="1">
    <location>
        <begin position="124"/>
        <end position="159"/>
    </location>
</feature>
<feature type="compositionally biased region" description="Polar residues" evidence="1">
    <location>
        <begin position="35"/>
        <end position="46"/>
    </location>
</feature>
<protein>
    <recommendedName>
        <fullName evidence="4">SprA family protein</fullName>
    </recommendedName>
</protein>
<dbReference type="EMBL" id="QRDW01000006">
    <property type="protein sequence ID" value="RED49094.1"/>
    <property type="molecule type" value="Genomic_DNA"/>
</dbReference>
<evidence type="ECO:0000313" key="2">
    <source>
        <dbReference type="EMBL" id="RED49094.1"/>
    </source>
</evidence>
<organism evidence="2 3">
    <name type="scientific">Aestuariispira insulae</name>
    <dbReference type="NCBI Taxonomy" id="1461337"/>
    <lineage>
        <taxon>Bacteria</taxon>
        <taxon>Pseudomonadati</taxon>
        <taxon>Pseudomonadota</taxon>
        <taxon>Alphaproteobacteria</taxon>
        <taxon>Rhodospirillales</taxon>
        <taxon>Kiloniellaceae</taxon>
        <taxon>Aestuariispira</taxon>
    </lineage>
</organism>
<evidence type="ECO:0008006" key="4">
    <source>
        <dbReference type="Google" id="ProtNLM"/>
    </source>
</evidence>
<comment type="caution">
    <text evidence="2">The sequence shown here is derived from an EMBL/GenBank/DDBJ whole genome shotgun (WGS) entry which is preliminary data.</text>
</comment>
<proteinExistence type="predicted"/>
<keyword evidence="3" id="KW-1185">Reference proteome</keyword>
<evidence type="ECO:0000313" key="3">
    <source>
        <dbReference type="Proteomes" id="UP000256845"/>
    </source>
</evidence>
<gene>
    <name evidence="2" type="ORF">DFP90_10671</name>
</gene>
<feature type="region of interest" description="Disordered" evidence="1">
    <location>
        <begin position="69"/>
        <end position="96"/>
    </location>
</feature>
<evidence type="ECO:0000256" key="1">
    <source>
        <dbReference type="SAM" id="MobiDB-lite"/>
    </source>
</evidence>
<name>A0A3D9HI23_9PROT</name>
<feature type="compositionally biased region" description="Polar residues" evidence="1">
    <location>
        <begin position="69"/>
        <end position="80"/>
    </location>
</feature>
<dbReference type="Proteomes" id="UP000256845">
    <property type="component" value="Unassembled WGS sequence"/>
</dbReference>
<feature type="region of interest" description="Disordered" evidence="1">
    <location>
        <begin position="21"/>
        <end position="52"/>
    </location>
</feature>